<evidence type="ECO:0000313" key="3">
    <source>
        <dbReference type="Proteomes" id="UP000251088"/>
    </source>
</evidence>
<name>A0A2X3BY90_KLEPN</name>
<dbReference type="EMBL" id="UAWN01000002">
    <property type="protein sequence ID" value="SQC05693.1"/>
    <property type="molecule type" value="Genomic_DNA"/>
</dbReference>
<proteinExistence type="predicted"/>
<gene>
    <name evidence="2" type="ORF">NCTC13443_07206</name>
    <name evidence="1" type="ORF">NCTC9128_00276</name>
</gene>
<sequence>MVFLTFSFRHIGCFPVKLIPGNAYIGCKLTAYFIAQPEPQLCVSQSPAATPRFIILTVEIHLIGWLEYEPVSQ</sequence>
<dbReference type="AlphaFoldDB" id="A0A2X3BY90"/>
<reference evidence="3 4" key="1">
    <citation type="submission" date="2018-06" db="EMBL/GenBank/DDBJ databases">
        <authorList>
            <consortium name="Pathogen Informatics"/>
            <person name="Doyle S."/>
        </authorList>
    </citation>
    <scope>NUCLEOTIDE SEQUENCE [LARGE SCALE GENOMIC DNA]</scope>
    <source>
        <strain evidence="2 4">NCTC13443</strain>
        <strain evidence="1 3">NCTC9128</strain>
    </source>
</reference>
<accession>A0A2X3BY90</accession>
<dbReference type="EMBL" id="UGKT01000003">
    <property type="protein sequence ID" value="STV75417.1"/>
    <property type="molecule type" value="Genomic_DNA"/>
</dbReference>
<evidence type="ECO:0000313" key="2">
    <source>
        <dbReference type="EMBL" id="STV75417.1"/>
    </source>
</evidence>
<protein>
    <submittedName>
        <fullName evidence="1">Uncharacterized protein</fullName>
    </submittedName>
</protein>
<dbReference type="Proteomes" id="UP000255518">
    <property type="component" value="Unassembled WGS sequence"/>
</dbReference>
<organism evidence="1 3">
    <name type="scientific">Klebsiella pneumoniae</name>
    <dbReference type="NCBI Taxonomy" id="573"/>
    <lineage>
        <taxon>Bacteria</taxon>
        <taxon>Pseudomonadati</taxon>
        <taxon>Pseudomonadota</taxon>
        <taxon>Gammaproteobacteria</taxon>
        <taxon>Enterobacterales</taxon>
        <taxon>Enterobacteriaceae</taxon>
        <taxon>Klebsiella/Raoultella group</taxon>
        <taxon>Klebsiella</taxon>
        <taxon>Klebsiella pneumoniae complex</taxon>
    </lineage>
</organism>
<evidence type="ECO:0000313" key="1">
    <source>
        <dbReference type="EMBL" id="SQC05693.1"/>
    </source>
</evidence>
<dbReference type="Proteomes" id="UP000251088">
    <property type="component" value="Unassembled WGS sequence"/>
</dbReference>
<evidence type="ECO:0000313" key="4">
    <source>
        <dbReference type="Proteomes" id="UP000255518"/>
    </source>
</evidence>